<evidence type="ECO:0000259" key="2">
    <source>
        <dbReference type="Pfam" id="PF00582"/>
    </source>
</evidence>
<dbReference type="PANTHER" id="PTHR46268">
    <property type="entry name" value="STRESS RESPONSE PROTEIN NHAX"/>
    <property type="match status" value="1"/>
</dbReference>
<gene>
    <name evidence="3" type="ORF">ACFQHK_10575</name>
</gene>
<dbReference type="RefSeq" id="WP_304448626.1">
    <property type="nucleotide sequence ID" value="NZ_JARRAH010000001.1"/>
</dbReference>
<dbReference type="Gene3D" id="3.40.50.620">
    <property type="entry name" value="HUPs"/>
    <property type="match status" value="1"/>
</dbReference>
<evidence type="ECO:0000313" key="3">
    <source>
        <dbReference type="EMBL" id="MFC6836953.1"/>
    </source>
</evidence>
<dbReference type="EMBL" id="JBHSXM010000001">
    <property type="protein sequence ID" value="MFC6836953.1"/>
    <property type="molecule type" value="Genomic_DNA"/>
</dbReference>
<accession>A0ABD5U9T2</accession>
<comment type="caution">
    <text evidence="3">The sequence shown here is derived from an EMBL/GenBank/DDBJ whole genome shotgun (WGS) entry which is preliminary data.</text>
</comment>
<sequence>MFETVVIATDGSTSAGRAVETALDIAERFGAEVHVLSVLNDANGEHEAEVRDALARLEREHDYPVTTVVERGDPAAVIQRYATDVDADLVATGTRGRDSPYSYHLGSVAETVVHDCPIPVLTVRQLAGEVESEMAADAE</sequence>
<dbReference type="Proteomes" id="UP001596406">
    <property type="component" value="Unassembled WGS sequence"/>
</dbReference>
<keyword evidence="4" id="KW-1185">Reference proteome</keyword>
<dbReference type="InterPro" id="IPR006016">
    <property type="entry name" value="UspA"/>
</dbReference>
<dbReference type="Pfam" id="PF00582">
    <property type="entry name" value="Usp"/>
    <property type="match status" value="1"/>
</dbReference>
<organism evidence="3 4">
    <name type="scientific">Halomarina ordinaria</name>
    <dbReference type="NCBI Taxonomy" id="3033939"/>
    <lineage>
        <taxon>Archaea</taxon>
        <taxon>Methanobacteriati</taxon>
        <taxon>Methanobacteriota</taxon>
        <taxon>Stenosarchaea group</taxon>
        <taxon>Halobacteria</taxon>
        <taxon>Halobacteriales</taxon>
        <taxon>Natronomonadaceae</taxon>
        <taxon>Halomarina</taxon>
    </lineage>
</organism>
<comment type="similarity">
    <text evidence="1">Belongs to the universal stress protein A family.</text>
</comment>
<proteinExistence type="inferred from homology"/>
<dbReference type="SUPFAM" id="SSF52402">
    <property type="entry name" value="Adenine nucleotide alpha hydrolases-like"/>
    <property type="match status" value="1"/>
</dbReference>
<dbReference type="PANTHER" id="PTHR46268:SF6">
    <property type="entry name" value="UNIVERSAL STRESS PROTEIN UP12"/>
    <property type="match status" value="1"/>
</dbReference>
<name>A0ABD5U9T2_9EURY</name>
<dbReference type="PRINTS" id="PR01438">
    <property type="entry name" value="UNVRSLSTRESS"/>
</dbReference>
<evidence type="ECO:0000313" key="4">
    <source>
        <dbReference type="Proteomes" id="UP001596406"/>
    </source>
</evidence>
<dbReference type="InterPro" id="IPR006015">
    <property type="entry name" value="Universal_stress_UspA"/>
</dbReference>
<feature type="domain" description="UspA" evidence="2">
    <location>
        <begin position="1"/>
        <end position="124"/>
    </location>
</feature>
<reference evidence="3 4" key="1">
    <citation type="journal article" date="2019" name="Int. J. Syst. Evol. Microbiol.">
        <title>The Global Catalogue of Microorganisms (GCM) 10K type strain sequencing project: providing services to taxonomists for standard genome sequencing and annotation.</title>
        <authorList>
            <consortium name="The Broad Institute Genomics Platform"/>
            <consortium name="The Broad Institute Genome Sequencing Center for Infectious Disease"/>
            <person name="Wu L."/>
            <person name="Ma J."/>
        </authorList>
    </citation>
    <scope>NUCLEOTIDE SEQUENCE [LARGE SCALE GENOMIC DNA]</scope>
    <source>
        <strain evidence="3 4">PSRA2</strain>
    </source>
</reference>
<dbReference type="AlphaFoldDB" id="A0ABD5U9T2"/>
<protein>
    <submittedName>
        <fullName evidence="3">Universal stress protein</fullName>
    </submittedName>
</protein>
<dbReference type="InterPro" id="IPR014729">
    <property type="entry name" value="Rossmann-like_a/b/a_fold"/>
</dbReference>
<evidence type="ECO:0000256" key="1">
    <source>
        <dbReference type="ARBA" id="ARBA00008791"/>
    </source>
</evidence>
<dbReference type="CDD" id="cd00293">
    <property type="entry name" value="USP-like"/>
    <property type="match status" value="1"/>
</dbReference>